<dbReference type="Proteomes" id="UP000603141">
    <property type="component" value="Unassembled WGS sequence"/>
</dbReference>
<accession>A0A934SF20</accession>
<proteinExistence type="predicted"/>
<reference evidence="1" key="1">
    <citation type="submission" date="2021-01" db="EMBL/GenBank/DDBJ databases">
        <title>Modified the classification status of verrucomicrobia.</title>
        <authorList>
            <person name="Feng X."/>
        </authorList>
    </citation>
    <scope>NUCLEOTIDE SEQUENCE</scope>
    <source>
        <strain evidence="1">KCTC 22041</strain>
    </source>
</reference>
<gene>
    <name evidence="1" type="ORF">JIN85_20020</name>
</gene>
<dbReference type="EMBL" id="JAENIJ010000079">
    <property type="protein sequence ID" value="MBK1884709.1"/>
    <property type="molecule type" value="Genomic_DNA"/>
</dbReference>
<sequence>MTRYLFYCALIAFSINSCVYFSPGVIAISKSDSIKWSGVLKISKRNGEEITVIQSPKPLEHLDLTNRKVVELWCNLLLMEQSNGKLEPFSTTIKDGSKIEIEANLDYCKFPDSNGMMMLTEVLVVKEVIAY</sequence>
<dbReference type="RefSeq" id="WP_200274150.1">
    <property type="nucleotide sequence ID" value="NZ_JAENIJ010000079.1"/>
</dbReference>
<keyword evidence="2" id="KW-1185">Reference proteome</keyword>
<evidence type="ECO:0000313" key="2">
    <source>
        <dbReference type="Proteomes" id="UP000603141"/>
    </source>
</evidence>
<evidence type="ECO:0000313" key="1">
    <source>
        <dbReference type="EMBL" id="MBK1884709.1"/>
    </source>
</evidence>
<comment type="caution">
    <text evidence="1">The sequence shown here is derived from an EMBL/GenBank/DDBJ whole genome shotgun (WGS) entry which is preliminary data.</text>
</comment>
<organism evidence="1 2">
    <name type="scientific">Luteolibacter pohnpeiensis</name>
    <dbReference type="NCBI Taxonomy" id="454153"/>
    <lineage>
        <taxon>Bacteria</taxon>
        <taxon>Pseudomonadati</taxon>
        <taxon>Verrucomicrobiota</taxon>
        <taxon>Verrucomicrobiia</taxon>
        <taxon>Verrucomicrobiales</taxon>
        <taxon>Verrucomicrobiaceae</taxon>
        <taxon>Luteolibacter</taxon>
    </lineage>
</organism>
<name>A0A934SF20_9BACT</name>
<dbReference type="AlphaFoldDB" id="A0A934SF20"/>
<protein>
    <submittedName>
        <fullName evidence="1">Uncharacterized protein</fullName>
    </submittedName>
</protein>